<dbReference type="EMBL" id="GG662845">
    <property type="protein sequence ID" value="EAR88182.2"/>
    <property type="molecule type" value="Genomic_DNA"/>
</dbReference>
<keyword evidence="2" id="KW-0472">Membrane</keyword>
<feature type="coiled-coil region" evidence="1">
    <location>
        <begin position="173"/>
        <end position="200"/>
    </location>
</feature>
<evidence type="ECO:0000313" key="4">
    <source>
        <dbReference type="Proteomes" id="UP000009168"/>
    </source>
</evidence>
<dbReference type="GeneID" id="7826877"/>
<evidence type="ECO:0000256" key="2">
    <source>
        <dbReference type="SAM" id="Phobius"/>
    </source>
</evidence>
<dbReference type="HOGENOM" id="CLU_1597808_0_0_1"/>
<name>Q22RE0_TETTS</name>
<reference evidence="4" key="1">
    <citation type="journal article" date="2006" name="PLoS Biol.">
        <title>Macronuclear genome sequence of the ciliate Tetrahymena thermophila, a model eukaryote.</title>
        <authorList>
            <person name="Eisen J.A."/>
            <person name="Coyne R.S."/>
            <person name="Wu M."/>
            <person name="Wu D."/>
            <person name="Thiagarajan M."/>
            <person name="Wortman J.R."/>
            <person name="Badger J.H."/>
            <person name="Ren Q."/>
            <person name="Amedeo P."/>
            <person name="Jones K.M."/>
            <person name="Tallon L.J."/>
            <person name="Delcher A.L."/>
            <person name="Salzberg S.L."/>
            <person name="Silva J.C."/>
            <person name="Haas B.J."/>
            <person name="Majoros W.H."/>
            <person name="Farzad M."/>
            <person name="Carlton J.M."/>
            <person name="Smith R.K. Jr."/>
            <person name="Garg J."/>
            <person name="Pearlman R.E."/>
            <person name="Karrer K.M."/>
            <person name="Sun L."/>
            <person name="Manning G."/>
            <person name="Elde N.C."/>
            <person name="Turkewitz A.P."/>
            <person name="Asai D.J."/>
            <person name="Wilkes D.E."/>
            <person name="Wang Y."/>
            <person name="Cai H."/>
            <person name="Collins K."/>
            <person name="Stewart B.A."/>
            <person name="Lee S.R."/>
            <person name="Wilamowska K."/>
            <person name="Weinberg Z."/>
            <person name="Ruzzo W.L."/>
            <person name="Wloga D."/>
            <person name="Gaertig J."/>
            <person name="Frankel J."/>
            <person name="Tsao C.-C."/>
            <person name="Gorovsky M.A."/>
            <person name="Keeling P.J."/>
            <person name="Waller R.F."/>
            <person name="Patron N.J."/>
            <person name="Cherry J.M."/>
            <person name="Stover N.A."/>
            <person name="Krieger C.J."/>
            <person name="del Toro C."/>
            <person name="Ryder H.F."/>
            <person name="Williamson S.C."/>
            <person name="Barbeau R.A."/>
            <person name="Hamilton E.P."/>
            <person name="Orias E."/>
        </authorList>
    </citation>
    <scope>NUCLEOTIDE SEQUENCE [LARGE SCALE GENOMIC DNA]</scope>
    <source>
        <strain evidence="4">SB210</strain>
    </source>
</reference>
<sequence length="206" mass="24924">MTTLSESEKIWQKYKERFRKTDYSQFKKKKFYEPINIDKENEIKSELTKQKQYESQFPYYEELPRLSRRQLLPRKGIAKIEHFGYFGIFLGAAFGKLLAEVYYGNLVTSYKIMKTRFVMGMFFSTSLMLITSFTLDFQPQNLGINELQHFDEVSNRYFDLQFDAFKDVNDIKYNDQRIEKKDYNAILDILEQRKLEYKKKQLFDQL</sequence>
<protein>
    <submittedName>
        <fullName evidence="3">Transmembrane protein, putative</fullName>
    </submittedName>
</protein>
<keyword evidence="2 3" id="KW-0812">Transmembrane</keyword>
<feature type="transmembrane region" description="Helical" evidence="2">
    <location>
        <begin position="83"/>
        <end position="103"/>
    </location>
</feature>
<feature type="transmembrane region" description="Helical" evidence="2">
    <location>
        <begin position="115"/>
        <end position="135"/>
    </location>
</feature>
<evidence type="ECO:0000313" key="3">
    <source>
        <dbReference type="EMBL" id="EAR88182.2"/>
    </source>
</evidence>
<dbReference type="InParanoid" id="Q22RE0"/>
<accession>Q22RE0</accession>
<keyword evidence="1" id="KW-0175">Coiled coil</keyword>
<dbReference type="Proteomes" id="UP000009168">
    <property type="component" value="Unassembled WGS sequence"/>
</dbReference>
<gene>
    <name evidence="3" type="ORF">TTHERM_00016480</name>
</gene>
<dbReference type="RefSeq" id="XP_001008427.2">
    <property type="nucleotide sequence ID" value="XM_001008427.2"/>
</dbReference>
<keyword evidence="2" id="KW-1133">Transmembrane helix</keyword>
<evidence type="ECO:0000256" key="1">
    <source>
        <dbReference type="SAM" id="Coils"/>
    </source>
</evidence>
<dbReference type="KEGG" id="tet:TTHERM_00016480"/>
<dbReference type="AlphaFoldDB" id="Q22RE0"/>
<keyword evidence="4" id="KW-1185">Reference proteome</keyword>
<proteinExistence type="predicted"/>
<organism evidence="3 4">
    <name type="scientific">Tetrahymena thermophila (strain SB210)</name>
    <dbReference type="NCBI Taxonomy" id="312017"/>
    <lineage>
        <taxon>Eukaryota</taxon>
        <taxon>Sar</taxon>
        <taxon>Alveolata</taxon>
        <taxon>Ciliophora</taxon>
        <taxon>Intramacronucleata</taxon>
        <taxon>Oligohymenophorea</taxon>
        <taxon>Hymenostomatida</taxon>
        <taxon>Tetrahymenina</taxon>
        <taxon>Tetrahymenidae</taxon>
        <taxon>Tetrahymena</taxon>
    </lineage>
</organism>